<comment type="caution">
    <text evidence="2">The sequence shown here is derived from an EMBL/GenBank/DDBJ whole genome shotgun (WGS) entry which is preliminary data.</text>
</comment>
<proteinExistence type="predicted"/>
<name>A0A7W3LYC4_ACTNM</name>
<dbReference type="NCBIfam" id="NF033545">
    <property type="entry name" value="transpos_IS630"/>
    <property type="match status" value="1"/>
</dbReference>
<evidence type="ECO:0000313" key="2">
    <source>
        <dbReference type="EMBL" id="MBA8956598.1"/>
    </source>
</evidence>
<organism evidence="2 3">
    <name type="scientific">Actinomadura namibiensis</name>
    <dbReference type="NCBI Taxonomy" id="182080"/>
    <lineage>
        <taxon>Bacteria</taxon>
        <taxon>Bacillati</taxon>
        <taxon>Actinomycetota</taxon>
        <taxon>Actinomycetes</taxon>
        <taxon>Streptosporangiales</taxon>
        <taxon>Thermomonosporaceae</taxon>
        <taxon>Actinomadura</taxon>
    </lineage>
</organism>
<dbReference type="Pfam" id="PF13358">
    <property type="entry name" value="DDE_3"/>
    <property type="match status" value="1"/>
</dbReference>
<dbReference type="Proteomes" id="UP000572680">
    <property type="component" value="Unassembled WGS sequence"/>
</dbReference>
<dbReference type="EMBL" id="JACJIA010000016">
    <property type="protein sequence ID" value="MBA8956598.1"/>
    <property type="molecule type" value="Genomic_DNA"/>
</dbReference>
<feature type="domain" description="Tc1-like transposase DDE" evidence="1">
    <location>
        <begin position="99"/>
        <end position="212"/>
    </location>
</feature>
<sequence length="214" mass="24586">MEMPQRFRGLLQGLLAELPHKNCWTITEHAGDANPYGMQYLLGRALWDTDQVRDDLRGYVVEHLGGQRHGNAVPVDDAALAVDEKSQIQPLDRSASVPPMMPGMPERRTHDYLRNGITILFAALDVASGQIIGSIHRRHRAAEFRKFPTKIDKQVLADLEVHLICDNYGTHKHPTFIRWLDAHPRFHMHFTPAYCSWLNQVERWLGLLTQQRLQ</sequence>
<keyword evidence="3" id="KW-1185">Reference proteome</keyword>
<evidence type="ECO:0000259" key="1">
    <source>
        <dbReference type="Pfam" id="PF13358"/>
    </source>
</evidence>
<evidence type="ECO:0000313" key="3">
    <source>
        <dbReference type="Proteomes" id="UP000572680"/>
    </source>
</evidence>
<accession>A0A7W3LYC4</accession>
<dbReference type="InterPro" id="IPR047655">
    <property type="entry name" value="Transpos_IS630-like"/>
</dbReference>
<reference evidence="2 3" key="1">
    <citation type="submission" date="2020-08" db="EMBL/GenBank/DDBJ databases">
        <title>Genomic Encyclopedia of Type Strains, Phase IV (KMG-IV): sequencing the most valuable type-strain genomes for metagenomic binning, comparative biology and taxonomic classification.</title>
        <authorList>
            <person name="Goeker M."/>
        </authorList>
    </citation>
    <scope>NUCLEOTIDE SEQUENCE [LARGE SCALE GENOMIC DNA]</scope>
    <source>
        <strain evidence="2 3">DSM 44197</strain>
    </source>
</reference>
<dbReference type="AlphaFoldDB" id="A0A7W3LYC4"/>
<protein>
    <recommendedName>
        <fullName evidence="1">Tc1-like transposase DDE domain-containing protein</fullName>
    </recommendedName>
</protein>
<gene>
    <name evidence="2" type="ORF">HNR61_008281</name>
</gene>
<dbReference type="InterPro" id="IPR038717">
    <property type="entry name" value="Tc1-like_DDE_dom"/>
</dbReference>